<organism evidence="1 2">
    <name type="scientific">Flavobacterium cheonanense</name>
    <dbReference type="NCBI Taxonomy" id="706183"/>
    <lineage>
        <taxon>Bacteria</taxon>
        <taxon>Pseudomonadati</taxon>
        <taxon>Bacteroidota</taxon>
        <taxon>Flavobacteriia</taxon>
        <taxon>Flavobacteriales</taxon>
        <taxon>Flavobacteriaceae</taxon>
        <taxon>Flavobacterium</taxon>
    </lineage>
</organism>
<name>A0ABP7VE61_9FLAO</name>
<protein>
    <submittedName>
        <fullName evidence="1">Uncharacterized protein</fullName>
    </submittedName>
</protein>
<comment type="caution">
    <text evidence="1">The sequence shown here is derived from an EMBL/GenBank/DDBJ whole genome shotgun (WGS) entry which is preliminary data.</text>
</comment>
<keyword evidence="2" id="KW-1185">Reference proteome</keyword>
<evidence type="ECO:0000313" key="1">
    <source>
        <dbReference type="EMBL" id="GAA4065401.1"/>
    </source>
</evidence>
<evidence type="ECO:0000313" key="2">
    <source>
        <dbReference type="Proteomes" id="UP001500367"/>
    </source>
</evidence>
<sequence length="63" mass="7658">MHELNNTAIQDKPIITIFFMILNFKSFAFNINTNIYKCNSNTIDYEILTFIYNIWHKKKRLKK</sequence>
<reference evidence="2" key="1">
    <citation type="journal article" date="2019" name="Int. J. Syst. Evol. Microbiol.">
        <title>The Global Catalogue of Microorganisms (GCM) 10K type strain sequencing project: providing services to taxonomists for standard genome sequencing and annotation.</title>
        <authorList>
            <consortium name="The Broad Institute Genomics Platform"/>
            <consortium name="The Broad Institute Genome Sequencing Center for Infectious Disease"/>
            <person name="Wu L."/>
            <person name="Ma J."/>
        </authorList>
    </citation>
    <scope>NUCLEOTIDE SEQUENCE [LARGE SCALE GENOMIC DNA]</scope>
    <source>
        <strain evidence="2">JCM 17069</strain>
    </source>
</reference>
<accession>A0ABP7VE61</accession>
<dbReference type="Proteomes" id="UP001500367">
    <property type="component" value="Unassembled WGS sequence"/>
</dbReference>
<proteinExistence type="predicted"/>
<dbReference type="EMBL" id="BAABCT010000002">
    <property type="protein sequence ID" value="GAA4065401.1"/>
    <property type="molecule type" value="Genomic_DNA"/>
</dbReference>
<gene>
    <name evidence="1" type="ORF">GCM10022389_07670</name>
</gene>